<dbReference type="InterPro" id="IPR017517">
    <property type="entry name" value="Maleyloyr_isom"/>
</dbReference>
<dbReference type="Pfam" id="PF11716">
    <property type="entry name" value="MDMPI_N"/>
    <property type="match status" value="1"/>
</dbReference>
<dbReference type="SUPFAM" id="SSF109854">
    <property type="entry name" value="DinB/YfiT-like putative metalloenzymes"/>
    <property type="match status" value="1"/>
</dbReference>
<evidence type="ECO:0000259" key="1">
    <source>
        <dbReference type="Pfam" id="PF11716"/>
    </source>
</evidence>
<evidence type="ECO:0000313" key="2">
    <source>
        <dbReference type="EMBL" id="MBE1603253.1"/>
    </source>
</evidence>
<keyword evidence="3" id="KW-1185">Reference proteome</keyword>
<dbReference type="RefSeq" id="WP_192748127.1">
    <property type="nucleotide sequence ID" value="NZ_BAABJL010000055.1"/>
</dbReference>
<dbReference type="Gene3D" id="1.20.120.450">
    <property type="entry name" value="dinb family like domain"/>
    <property type="match status" value="1"/>
</dbReference>
<accession>A0A927MQX3</accession>
<dbReference type="NCBIfam" id="TIGR03083">
    <property type="entry name" value="maleylpyruvate isomerase family mycothiol-dependent enzyme"/>
    <property type="match status" value="1"/>
</dbReference>
<dbReference type="GO" id="GO:0046872">
    <property type="term" value="F:metal ion binding"/>
    <property type="evidence" value="ECO:0007669"/>
    <property type="project" value="InterPro"/>
</dbReference>
<proteinExistence type="predicted"/>
<dbReference type="AlphaFoldDB" id="A0A927MQX3"/>
<gene>
    <name evidence="2" type="ORF">HEB94_000101</name>
</gene>
<dbReference type="InterPro" id="IPR024344">
    <property type="entry name" value="MDMPI_metal-binding"/>
</dbReference>
<dbReference type="Proteomes" id="UP000638648">
    <property type="component" value="Unassembled WGS sequence"/>
</dbReference>
<organism evidence="2 3">
    <name type="scientific">Actinopolymorpha pittospori</name>
    <dbReference type="NCBI Taxonomy" id="648752"/>
    <lineage>
        <taxon>Bacteria</taxon>
        <taxon>Bacillati</taxon>
        <taxon>Actinomycetota</taxon>
        <taxon>Actinomycetes</taxon>
        <taxon>Propionibacteriales</taxon>
        <taxon>Actinopolymorphaceae</taxon>
        <taxon>Actinopolymorpha</taxon>
    </lineage>
</organism>
<comment type="caution">
    <text evidence="2">The sequence shown here is derived from an EMBL/GenBank/DDBJ whole genome shotgun (WGS) entry which is preliminary data.</text>
</comment>
<feature type="domain" description="Mycothiol-dependent maleylpyruvate isomerase metal-binding" evidence="1">
    <location>
        <begin position="16"/>
        <end position="102"/>
    </location>
</feature>
<sequence length="226" mass="24711">MTSFGRPRAAMLSDVEAERLDLAVFLESLEEEEWQTPSLCADWTVHHVLAHLALSTRQPFLSTMIRVARARGDFHRVEAALAVEYGRAYQPRQLIAQLRETAGSPYRFPLSGALDPLTDILVHGQDIARPLGRERTMPSERVVPVLDYVWKSTFYGARKRFAGLRFVATDADWSSGAAEVGVPEVHGPVDDILLLATGRGAGLTGLTGAGADEVATRMDRPKSATG</sequence>
<dbReference type="InterPro" id="IPR034660">
    <property type="entry name" value="DinB/YfiT-like"/>
</dbReference>
<reference evidence="2" key="1">
    <citation type="submission" date="2020-10" db="EMBL/GenBank/DDBJ databases">
        <title>Sequencing the genomes of 1000 actinobacteria strains.</title>
        <authorList>
            <person name="Klenk H.-P."/>
        </authorList>
    </citation>
    <scope>NUCLEOTIDE SEQUENCE</scope>
    <source>
        <strain evidence="2">DSM 45354</strain>
    </source>
</reference>
<name>A0A927MQX3_9ACTN</name>
<dbReference type="EMBL" id="JADBEM010000001">
    <property type="protein sequence ID" value="MBE1603253.1"/>
    <property type="molecule type" value="Genomic_DNA"/>
</dbReference>
<evidence type="ECO:0000313" key="3">
    <source>
        <dbReference type="Proteomes" id="UP000638648"/>
    </source>
</evidence>
<protein>
    <submittedName>
        <fullName evidence="2">Uncharacterized protein (TIGR03083 family)</fullName>
    </submittedName>
</protein>